<gene>
    <name evidence="1" type="ORF">BT96DRAFT_1008355</name>
</gene>
<protein>
    <submittedName>
        <fullName evidence="1">Uncharacterized protein</fullName>
    </submittedName>
</protein>
<dbReference type="OrthoDB" id="2535938at2759"/>
<dbReference type="AlphaFoldDB" id="A0A6A4GFP1"/>
<organism evidence="1 2">
    <name type="scientific">Gymnopus androsaceus JB14</name>
    <dbReference type="NCBI Taxonomy" id="1447944"/>
    <lineage>
        <taxon>Eukaryota</taxon>
        <taxon>Fungi</taxon>
        <taxon>Dikarya</taxon>
        <taxon>Basidiomycota</taxon>
        <taxon>Agaricomycotina</taxon>
        <taxon>Agaricomycetes</taxon>
        <taxon>Agaricomycetidae</taxon>
        <taxon>Agaricales</taxon>
        <taxon>Marasmiineae</taxon>
        <taxon>Omphalotaceae</taxon>
        <taxon>Gymnopus</taxon>
    </lineage>
</organism>
<name>A0A6A4GFP1_9AGAR</name>
<keyword evidence="2" id="KW-1185">Reference proteome</keyword>
<evidence type="ECO:0000313" key="2">
    <source>
        <dbReference type="Proteomes" id="UP000799118"/>
    </source>
</evidence>
<dbReference type="EMBL" id="ML770206">
    <property type="protein sequence ID" value="KAE9384165.1"/>
    <property type="molecule type" value="Genomic_DNA"/>
</dbReference>
<reference evidence="1" key="1">
    <citation type="journal article" date="2019" name="Environ. Microbiol.">
        <title>Fungal ecological strategies reflected in gene transcription - a case study of two litter decomposers.</title>
        <authorList>
            <person name="Barbi F."/>
            <person name="Kohler A."/>
            <person name="Barry K."/>
            <person name="Baskaran P."/>
            <person name="Daum C."/>
            <person name="Fauchery L."/>
            <person name="Ihrmark K."/>
            <person name="Kuo A."/>
            <person name="LaButti K."/>
            <person name="Lipzen A."/>
            <person name="Morin E."/>
            <person name="Grigoriev I.V."/>
            <person name="Henrissat B."/>
            <person name="Lindahl B."/>
            <person name="Martin F."/>
        </authorList>
    </citation>
    <scope>NUCLEOTIDE SEQUENCE</scope>
    <source>
        <strain evidence="1">JB14</strain>
    </source>
</reference>
<dbReference type="Proteomes" id="UP000799118">
    <property type="component" value="Unassembled WGS sequence"/>
</dbReference>
<evidence type="ECO:0000313" key="1">
    <source>
        <dbReference type="EMBL" id="KAE9384165.1"/>
    </source>
</evidence>
<accession>A0A6A4GFP1</accession>
<proteinExistence type="predicted"/>
<sequence length="233" mass="26178">MFYVQQALCLPRNTVVWSPIISFQLPTDKNEDKVSFNTLSALYLSVSSDGLDMGFEDAQPDSEDEKGPSTIISSYDKVQFSDDSDTGIQKIQDQYGLVHILSTTFSMQCGPPKKLPYSQSKSAKIEFTENQRKFAARAIEASDLSEFYRQLQERYDSKGSLIRNKKWLKLSQNLITGREIQVRDREGELLVHVDGTLSASKRGQVWLALQSWCKAASSTVRGSDLKDQDTSLG</sequence>